<dbReference type="SUPFAM" id="SSF53254">
    <property type="entry name" value="Phosphoglycerate mutase-like"/>
    <property type="match status" value="1"/>
</dbReference>
<evidence type="ECO:0000313" key="2">
    <source>
        <dbReference type="Proteomes" id="UP000761264"/>
    </source>
</evidence>
<dbReference type="PANTHER" id="PTHR47623">
    <property type="entry name" value="OS09G0287300 PROTEIN"/>
    <property type="match status" value="1"/>
</dbReference>
<protein>
    <submittedName>
        <fullName evidence="1">Histidine phosphatase family protein</fullName>
    </submittedName>
</protein>
<dbReference type="RefSeq" id="WP_167223857.1">
    <property type="nucleotide sequence ID" value="NZ_JAAQPH010000006.1"/>
</dbReference>
<dbReference type="Gene3D" id="3.40.50.1240">
    <property type="entry name" value="Phosphoglycerate mutase-like"/>
    <property type="match status" value="1"/>
</dbReference>
<dbReference type="Proteomes" id="UP000761264">
    <property type="component" value="Unassembled WGS sequence"/>
</dbReference>
<dbReference type="EMBL" id="JAAQPH010000006">
    <property type="protein sequence ID" value="NIA68843.1"/>
    <property type="molecule type" value="Genomic_DNA"/>
</dbReference>
<gene>
    <name evidence="1" type="ORF">HBA54_09590</name>
</gene>
<comment type="caution">
    <text evidence="1">The sequence shown here is derived from an EMBL/GenBank/DDBJ whole genome shotgun (WGS) entry which is preliminary data.</text>
</comment>
<dbReference type="Pfam" id="PF00300">
    <property type="entry name" value="His_Phos_1"/>
    <property type="match status" value="1"/>
</dbReference>
<reference evidence="1" key="1">
    <citation type="submission" date="2020-03" db="EMBL/GenBank/DDBJ databases">
        <title>Genome of Pelagibius litoralis DSM 21314T.</title>
        <authorList>
            <person name="Wang G."/>
        </authorList>
    </citation>
    <scope>NUCLEOTIDE SEQUENCE</scope>
    <source>
        <strain evidence="1">DSM 21314</strain>
    </source>
</reference>
<evidence type="ECO:0000313" key="1">
    <source>
        <dbReference type="EMBL" id="NIA68843.1"/>
    </source>
</evidence>
<sequence length="169" mass="18702">MPHLLLLRHAKSSWDAPALNDFDRPLADRGRRAAPVMGSFIGAKPWRPALVLCSSAVRARETLDLVLPKLPVEPSLRYLKSLYLAPPSRMIALLRQQAPEVASIMVVAHNPGMENLALRLAKDATTPAARRMAEKFPTAALAHFKLPSWRSLGEEEAALKDFIRPRDLG</sequence>
<dbReference type="InterPro" id="IPR013078">
    <property type="entry name" value="His_Pase_superF_clade-1"/>
</dbReference>
<proteinExistence type="predicted"/>
<dbReference type="CDD" id="cd07067">
    <property type="entry name" value="HP_PGM_like"/>
    <property type="match status" value="1"/>
</dbReference>
<accession>A0A967C345</accession>
<dbReference type="InterPro" id="IPR029033">
    <property type="entry name" value="His_PPase_superfam"/>
</dbReference>
<keyword evidence="2" id="KW-1185">Reference proteome</keyword>
<dbReference type="AlphaFoldDB" id="A0A967C345"/>
<name>A0A967C345_9PROT</name>
<dbReference type="PANTHER" id="PTHR47623:SF1">
    <property type="entry name" value="OS09G0287300 PROTEIN"/>
    <property type="match status" value="1"/>
</dbReference>
<organism evidence="1 2">
    <name type="scientific">Pelagibius litoralis</name>
    <dbReference type="NCBI Taxonomy" id="374515"/>
    <lineage>
        <taxon>Bacteria</taxon>
        <taxon>Pseudomonadati</taxon>
        <taxon>Pseudomonadota</taxon>
        <taxon>Alphaproteobacteria</taxon>
        <taxon>Rhodospirillales</taxon>
        <taxon>Rhodovibrionaceae</taxon>
        <taxon>Pelagibius</taxon>
    </lineage>
</organism>
<dbReference type="SMART" id="SM00855">
    <property type="entry name" value="PGAM"/>
    <property type="match status" value="1"/>
</dbReference>